<evidence type="ECO:0000256" key="9">
    <source>
        <dbReference type="ARBA" id="ARBA00023136"/>
    </source>
</evidence>
<sequence length="527" mass="59878">MTFRHAWDKRLLSTHVENMLTFPDLCACGLPIYFYVMAEKRAASGQSLLFLLISVTLLHLFICPFTKVEESFNLQAVHDILYHRLDFEKYDHHEFPGVVPRTFLGPVLLSTVCSPLIYLLSLLEASKFYTQLMVRGCLGVCVTLALWRMQREVRRQFGSTVAGLFCLTCASQFHLMFYSTRPLPNVFALPIVLLAFTAWMGQRYGSFLCLSALVIIVFRSELSLYLGLMLLMSLLSRRLGILQLLYYAIPAGALSLALTVGIDSFFWNKLIWPEGQVLWYNTILNKSSNWGTAPFLWYFYSALPRALGCAVLFVPLGLLDRRTRTLLLPTVGFILLYSFLPHKELRFILYTFPVLNIVAARGCSFILNNYHKSWMYKLGSLIVVGQLVTNAAYSSISLYVSHHNYPGGRGVQVLHKLVPSTSDVSVHIDVFAAQTGVSRFLELNRNWRYDKREDVGPGHPDMKTYSHVLMEANATHIALLKDSHVPLAFIQGYSNMTLNAFRFPFFSINLGDKLVLLERVPDPEHPS</sequence>
<keyword evidence="5" id="KW-0808">Transferase</keyword>
<dbReference type="InterPro" id="IPR005599">
    <property type="entry name" value="GPI_mannosylTrfase"/>
</dbReference>
<evidence type="ECO:0000256" key="5">
    <source>
        <dbReference type="ARBA" id="ARBA00022679"/>
    </source>
</evidence>
<evidence type="ECO:0000256" key="1">
    <source>
        <dbReference type="ARBA" id="ARBA00004477"/>
    </source>
</evidence>
<feature type="transmembrane region" description="Helical" evidence="12">
    <location>
        <begin position="103"/>
        <end position="120"/>
    </location>
</feature>
<evidence type="ECO:0000256" key="6">
    <source>
        <dbReference type="ARBA" id="ARBA00022692"/>
    </source>
</evidence>
<evidence type="ECO:0000256" key="12">
    <source>
        <dbReference type="RuleBase" id="RU363075"/>
    </source>
</evidence>
<dbReference type="GeneTree" id="ENSGT00950000183090"/>
<protein>
    <recommendedName>
        <fullName evidence="12">Mannosyltransferase</fullName>
        <ecNumber evidence="12">2.4.1.-</ecNumber>
    </recommendedName>
</protein>
<dbReference type="EC" id="2.4.1.-" evidence="12"/>
<name>A0A4W5RHV0_9TELE</name>
<comment type="pathway">
    <text evidence="2">Protein modification; protein glycosylation.</text>
</comment>
<keyword evidence="4 12" id="KW-0328">Glycosyltransferase</keyword>
<evidence type="ECO:0000313" key="14">
    <source>
        <dbReference type="Proteomes" id="UP000314982"/>
    </source>
</evidence>
<comment type="function">
    <text evidence="10">Mannosyltransferase that operates in the biosynthetic pathway of dolichol-linked oligosaccharides, the glycan precursors employed in protein asparagine (N)-glycosylation. The assembly of dolichol-linked oligosaccharides begins on the cytosolic side of the endoplasmic reticulum membrane and finishes in its lumen. The sequential addition of sugars to dolichol pyrophosphate produces dolichol-linked oligosaccharides containing fourteen sugars, including two GlcNAcs, nine mannoses and three glucoses. Once assembled, the oligosaccharide is transferred from the lipid to nascent proteins by oligosaccharyltransferases. In the lumen of the endoplasmic reticulum, adds the eighth mannose residue in an alpha-1,6 linkage onto Man(7)GlcNAc(2)-PP-dolichol to produce Man(8)GlcNAc(2)-PP-dolichol.</text>
</comment>
<reference evidence="14" key="1">
    <citation type="submission" date="2018-06" db="EMBL/GenBank/DDBJ databases">
        <title>Genome assembly of Danube salmon.</title>
        <authorList>
            <person name="Macqueen D.J."/>
            <person name="Gundappa M.K."/>
        </authorList>
    </citation>
    <scope>NUCLEOTIDE SEQUENCE [LARGE SCALE GENOMIC DNA]</scope>
</reference>
<feature type="transmembrane region" description="Helical" evidence="12">
    <location>
        <begin position="156"/>
        <end position="175"/>
    </location>
</feature>
<comment type="catalytic activity">
    <reaction evidence="11">
        <text>an alpha-D-Man-(1-&gt;2)-alpha-D-Man-(1-&gt;2)-alpha-D-Man-(1-&gt;3)-[alpha-D-Man-(1-&gt;2)-alpha-D-Man-(1-&gt;3)-alpha-D-Man-(1-&gt;6)]-beta-D-Man-(1-&gt;4)-beta-D-GlcNAc-(1-&gt;4)-alpha-D-GlcNAc-diphospho-di-trans,poly-cis-dolichol + a di-trans,poly-cis-dolichyl beta-D-mannosyl phosphate = an alpha-D-Man-(1-&gt;2)-alpha-D-Man-(1-&gt;2)-alpha-D-Man-(1-&gt;3)-[alpha-D-Man-(1-&gt;2)-alpha-D-Man-(1-&gt;3)-[alpha-D-Man-(1-&gt;6)]-alpha-D-Man-(1-&gt;6)]-beta-D-Man-(1-&gt;4)-beta-D-GlcNAc-(1-&gt;4)-alpha-D-GlcNAc-diphospho-di-trans,poly-cis-dolichol + a di-trans,poly-cis-dolichyl phosphate + H(+)</text>
        <dbReference type="Rhea" id="RHEA:29535"/>
        <dbReference type="Rhea" id="RHEA-COMP:19498"/>
        <dbReference type="Rhea" id="RHEA-COMP:19501"/>
        <dbReference type="Rhea" id="RHEA-COMP:19518"/>
        <dbReference type="Rhea" id="RHEA-COMP:19519"/>
        <dbReference type="ChEBI" id="CHEBI:15378"/>
        <dbReference type="ChEBI" id="CHEBI:57683"/>
        <dbReference type="ChEBI" id="CHEBI:58211"/>
        <dbReference type="ChEBI" id="CHEBI:132517"/>
        <dbReference type="ChEBI" id="CHEBI:132519"/>
        <dbReference type="EC" id="2.4.1.260"/>
    </reaction>
    <physiologicalReaction direction="left-to-right" evidence="11">
        <dbReference type="Rhea" id="RHEA:29536"/>
    </physiologicalReaction>
</comment>
<proteinExistence type="inferred from homology"/>
<comment type="similarity">
    <text evidence="3 12">Belongs to the glycosyltransferase 22 family.</text>
</comment>
<dbReference type="PANTHER" id="PTHR22760:SF1">
    <property type="entry name" value="DOL-P-MAN:MAN(7)GLCNAC(2)-PP-DOL ALPHA-1,6-MANNOSYLTRANSFERASE"/>
    <property type="match status" value="1"/>
</dbReference>
<dbReference type="UniPathway" id="UPA00378"/>
<evidence type="ECO:0000256" key="4">
    <source>
        <dbReference type="ARBA" id="ARBA00022676"/>
    </source>
</evidence>
<dbReference type="Ensembl" id="ENSHHUT00000088548.1">
    <property type="protein sequence ID" value="ENSHHUP00000085865.1"/>
    <property type="gene ID" value="ENSHHUG00000049692.1"/>
</dbReference>
<keyword evidence="7 12" id="KW-0256">Endoplasmic reticulum</keyword>
<dbReference type="STRING" id="62062.ENSHHUP00000085865"/>
<feature type="transmembrane region" description="Helical" evidence="12">
    <location>
        <begin position="205"/>
        <end position="232"/>
    </location>
</feature>
<keyword evidence="6 12" id="KW-0812">Transmembrane</keyword>
<evidence type="ECO:0000256" key="3">
    <source>
        <dbReference type="ARBA" id="ARBA00007063"/>
    </source>
</evidence>
<feature type="transmembrane region" description="Helical" evidence="12">
    <location>
        <begin position="325"/>
        <end position="341"/>
    </location>
</feature>
<dbReference type="GO" id="GO:0005789">
    <property type="term" value="C:endoplasmic reticulum membrane"/>
    <property type="evidence" value="ECO:0007669"/>
    <property type="project" value="UniProtKB-SubCell"/>
</dbReference>
<keyword evidence="9 12" id="KW-0472">Membrane</keyword>
<dbReference type="GO" id="GO:0052917">
    <property type="term" value="F:dol-P-Man:Man(7)GlcNAc(2)-PP-Dol alpha-1,6-mannosyltransferase activity"/>
    <property type="evidence" value="ECO:0007669"/>
    <property type="project" value="UniProtKB-EC"/>
</dbReference>
<evidence type="ECO:0000256" key="10">
    <source>
        <dbReference type="ARBA" id="ARBA00044721"/>
    </source>
</evidence>
<accession>A0A4W5RHV0</accession>
<evidence type="ECO:0000256" key="2">
    <source>
        <dbReference type="ARBA" id="ARBA00004922"/>
    </source>
</evidence>
<feature type="transmembrane region" description="Helical" evidence="12">
    <location>
        <begin position="347"/>
        <end position="367"/>
    </location>
</feature>
<feature type="transmembrane region" description="Helical" evidence="12">
    <location>
        <begin position="48"/>
        <end position="67"/>
    </location>
</feature>
<reference evidence="13" key="3">
    <citation type="submission" date="2025-09" db="UniProtKB">
        <authorList>
            <consortium name="Ensembl"/>
        </authorList>
    </citation>
    <scope>IDENTIFICATION</scope>
</reference>
<feature type="transmembrane region" description="Helical" evidence="12">
    <location>
        <begin position="295"/>
        <end position="318"/>
    </location>
</feature>
<evidence type="ECO:0000313" key="13">
    <source>
        <dbReference type="Ensembl" id="ENSHHUP00000085865.1"/>
    </source>
</evidence>
<evidence type="ECO:0000256" key="8">
    <source>
        <dbReference type="ARBA" id="ARBA00022989"/>
    </source>
</evidence>
<dbReference type="Pfam" id="PF03901">
    <property type="entry name" value="Glyco_transf_22"/>
    <property type="match status" value="1"/>
</dbReference>
<comment type="subcellular location">
    <subcellularLocation>
        <location evidence="1 12">Endoplasmic reticulum membrane</location>
        <topology evidence="1 12">Multi-pass membrane protein</topology>
    </subcellularLocation>
</comment>
<organism evidence="13 14">
    <name type="scientific">Hucho hucho</name>
    <name type="common">huchen</name>
    <dbReference type="NCBI Taxonomy" id="62062"/>
    <lineage>
        <taxon>Eukaryota</taxon>
        <taxon>Metazoa</taxon>
        <taxon>Chordata</taxon>
        <taxon>Craniata</taxon>
        <taxon>Vertebrata</taxon>
        <taxon>Euteleostomi</taxon>
        <taxon>Actinopterygii</taxon>
        <taxon>Neopterygii</taxon>
        <taxon>Teleostei</taxon>
        <taxon>Protacanthopterygii</taxon>
        <taxon>Salmoniformes</taxon>
        <taxon>Salmonidae</taxon>
        <taxon>Salmoninae</taxon>
        <taxon>Hucho</taxon>
    </lineage>
</organism>
<dbReference type="Proteomes" id="UP000314982">
    <property type="component" value="Unassembled WGS sequence"/>
</dbReference>
<keyword evidence="14" id="KW-1185">Reference proteome</keyword>
<keyword evidence="8 12" id="KW-1133">Transmembrane helix</keyword>
<dbReference type="PANTHER" id="PTHR22760">
    <property type="entry name" value="GLYCOSYLTRANSFERASE"/>
    <property type="match status" value="1"/>
</dbReference>
<reference evidence="13" key="2">
    <citation type="submission" date="2025-08" db="UniProtKB">
        <authorList>
            <consortium name="Ensembl"/>
        </authorList>
    </citation>
    <scope>IDENTIFICATION</scope>
</reference>
<feature type="transmembrane region" description="Helical" evidence="12">
    <location>
        <begin position="244"/>
        <end position="267"/>
    </location>
</feature>
<evidence type="ECO:0000256" key="11">
    <source>
        <dbReference type="ARBA" id="ARBA00048899"/>
    </source>
</evidence>
<dbReference type="AlphaFoldDB" id="A0A4W5RHV0"/>
<evidence type="ECO:0000256" key="7">
    <source>
        <dbReference type="ARBA" id="ARBA00022824"/>
    </source>
</evidence>
<dbReference type="GO" id="GO:0006487">
    <property type="term" value="P:protein N-linked glycosylation"/>
    <property type="evidence" value="ECO:0007669"/>
    <property type="project" value="TreeGrafter"/>
</dbReference>